<evidence type="ECO:0000313" key="1">
    <source>
        <dbReference type="EMBL" id="NMR76926.1"/>
    </source>
</evidence>
<dbReference type="EMBL" id="JABCMA010000279">
    <property type="protein sequence ID" value="NMR76926.1"/>
    <property type="molecule type" value="Genomic_DNA"/>
</dbReference>
<dbReference type="AlphaFoldDB" id="A0A7Y0R1X9"/>
<reference evidence="1 2" key="1">
    <citation type="submission" date="2020-04" db="EMBL/GenBank/DDBJ databases">
        <title>Whole-genome sequencing of Vibrio spp. from China reveals different genetic environments of blaCTX-M-14 among diverse lineages.</title>
        <authorList>
            <person name="Zheng Z."/>
            <person name="Ye L."/>
            <person name="Chen S."/>
        </authorList>
    </citation>
    <scope>NUCLEOTIDE SEQUENCE [LARGE SCALE GENOMIC DNA]</scope>
    <source>
        <strain evidence="1 2">Vb1636</strain>
    </source>
</reference>
<comment type="caution">
    <text evidence="1">The sequence shown here is derived from an EMBL/GenBank/DDBJ whole genome shotgun (WGS) entry which is preliminary data.</text>
</comment>
<proteinExistence type="predicted"/>
<dbReference type="Proteomes" id="UP000565155">
    <property type="component" value="Unassembled WGS sequence"/>
</dbReference>
<organism evidence="1 2">
    <name type="scientific">Vibrio alginolyticus</name>
    <dbReference type="NCBI Taxonomy" id="663"/>
    <lineage>
        <taxon>Bacteria</taxon>
        <taxon>Pseudomonadati</taxon>
        <taxon>Pseudomonadota</taxon>
        <taxon>Gammaproteobacteria</taxon>
        <taxon>Vibrionales</taxon>
        <taxon>Vibrionaceae</taxon>
        <taxon>Vibrio</taxon>
    </lineage>
</organism>
<accession>A0A7Y0R1X9</accession>
<evidence type="ECO:0000313" key="2">
    <source>
        <dbReference type="Proteomes" id="UP000565155"/>
    </source>
</evidence>
<sequence>MSKRLTKGRFQDWPRKSQETITPLVARQLKALLTGLPGWQRV</sequence>
<name>A0A7Y0R1X9_VIBAL</name>
<gene>
    <name evidence="1" type="ORF">HKB35_25410</name>
</gene>
<protein>
    <submittedName>
        <fullName evidence="1">Uncharacterized protein</fullName>
    </submittedName>
</protein>